<dbReference type="AlphaFoldDB" id="V4QUQ7"/>
<dbReference type="UniPathway" id="UPA00557">
    <property type="reaction ID" value="UER00614"/>
</dbReference>
<dbReference type="EC" id="2.7.7.41" evidence="6 18"/>
<keyword evidence="17" id="KW-1208">Phospholipid metabolism</keyword>
<keyword evidence="8" id="KW-1003">Cell membrane</keyword>
<comment type="caution">
    <text evidence="20">The sequence shown here is derived from an EMBL/GenBank/DDBJ whole genome shotgun (WGS) entry which is preliminary data.</text>
</comment>
<evidence type="ECO:0000256" key="17">
    <source>
        <dbReference type="ARBA" id="ARBA00023264"/>
    </source>
</evidence>
<evidence type="ECO:0000256" key="8">
    <source>
        <dbReference type="ARBA" id="ARBA00022475"/>
    </source>
</evidence>
<comment type="pathway">
    <text evidence="3 18">Phospholipid metabolism; CDP-diacylglycerol biosynthesis; CDP-diacylglycerol from sn-glycerol 3-phosphate: step 3/3.</text>
</comment>
<dbReference type="Pfam" id="PF01148">
    <property type="entry name" value="CTP_transf_1"/>
    <property type="match status" value="1"/>
</dbReference>
<evidence type="ECO:0000256" key="13">
    <source>
        <dbReference type="ARBA" id="ARBA00022989"/>
    </source>
</evidence>
<keyword evidence="11 18" id="KW-0812">Transmembrane</keyword>
<evidence type="ECO:0000256" key="4">
    <source>
        <dbReference type="ARBA" id="ARBA00005189"/>
    </source>
</evidence>
<keyword evidence="14" id="KW-0443">Lipid metabolism</keyword>
<dbReference type="PATRIC" id="fig|631454.5.peg.3495"/>
<evidence type="ECO:0000256" key="15">
    <source>
        <dbReference type="ARBA" id="ARBA00023136"/>
    </source>
</evidence>
<dbReference type="Proteomes" id="UP000017819">
    <property type="component" value="Unassembled WGS sequence"/>
</dbReference>
<evidence type="ECO:0000256" key="16">
    <source>
        <dbReference type="ARBA" id="ARBA00023209"/>
    </source>
</evidence>
<evidence type="ECO:0000313" key="20">
    <source>
        <dbReference type="EMBL" id="ESR23467.1"/>
    </source>
</evidence>
<feature type="transmembrane region" description="Helical" evidence="19">
    <location>
        <begin position="72"/>
        <end position="103"/>
    </location>
</feature>
<proteinExistence type="inferred from homology"/>
<evidence type="ECO:0000256" key="19">
    <source>
        <dbReference type="SAM" id="Phobius"/>
    </source>
</evidence>
<keyword evidence="10 18" id="KW-0808">Transferase</keyword>
<keyword evidence="13 19" id="KW-1133">Transmembrane helix</keyword>
<accession>V4QUQ7</accession>
<evidence type="ECO:0000256" key="10">
    <source>
        <dbReference type="ARBA" id="ARBA00022679"/>
    </source>
</evidence>
<comment type="subcellular location">
    <subcellularLocation>
        <location evidence="2">Cell membrane</location>
        <topology evidence="2">Multi-pass membrane protein</topology>
    </subcellularLocation>
</comment>
<organism evidence="20 21">
    <name type="scientific">Lutibaculum baratangense AMV1</name>
    <dbReference type="NCBI Taxonomy" id="631454"/>
    <lineage>
        <taxon>Bacteria</taxon>
        <taxon>Pseudomonadati</taxon>
        <taxon>Pseudomonadota</taxon>
        <taxon>Alphaproteobacteria</taxon>
        <taxon>Hyphomicrobiales</taxon>
        <taxon>Tepidamorphaceae</taxon>
        <taxon>Lutibaculum</taxon>
    </lineage>
</organism>
<feature type="transmembrane region" description="Helical" evidence="19">
    <location>
        <begin position="42"/>
        <end position="60"/>
    </location>
</feature>
<evidence type="ECO:0000256" key="5">
    <source>
        <dbReference type="ARBA" id="ARBA00010185"/>
    </source>
</evidence>
<protein>
    <recommendedName>
        <fullName evidence="7 18">Phosphatidate cytidylyltransferase</fullName>
        <ecNumber evidence="6 18">2.7.7.41</ecNumber>
    </recommendedName>
</protein>
<dbReference type="GO" id="GO:0004605">
    <property type="term" value="F:phosphatidate cytidylyltransferase activity"/>
    <property type="evidence" value="ECO:0007669"/>
    <property type="project" value="UniProtKB-EC"/>
</dbReference>
<dbReference type="PANTHER" id="PTHR46382:SF1">
    <property type="entry name" value="PHOSPHATIDATE CYTIDYLYLTRANSFERASE"/>
    <property type="match status" value="1"/>
</dbReference>
<evidence type="ECO:0000256" key="9">
    <source>
        <dbReference type="ARBA" id="ARBA00022516"/>
    </source>
</evidence>
<evidence type="ECO:0000256" key="11">
    <source>
        <dbReference type="ARBA" id="ARBA00022692"/>
    </source>
</evidence>
<evidence type="ECO:0000256" key="3">
    <source>
        <dbReference type="ARBA" id="ARBA00005119"/>
    </source>
</evidence>
<keyword evidence="9" id="KW-0444">Lipid biosynthesis</keyword>
<sequence>MARLPDQPLTGSRLADLWLRLASAVVLGPVALAAAWLGGTPFAIVCAVMGVAITWEWNGITRQKRRDAATIAGMAGVAAAVVALLLHGVLSAVLVLGAAAVAAHVLSPRPRSVPFGAGAAVIYGGLPTLSLVVLRGDSTIGLICVFWLFAVVWAGDVGAYFTGRLVGGPKLWRRVSPNKTWSGAVGGTVAAFAASSILLYFSPGVAPVPFFLPVVLSAVAQAGDLAESALKRHFGAKDSSRLIPGHGGVMDRVDGLAAAAVVGVLIGMARAGADHSAGGLIAW</sequence>
<evidence type="ECO:0000256" key="7">
    <source>
        <dbReference type="ARBA" id="ARBA00019373"/>
    </source>
</evidence>
<evidence type="ECO:0000256" key="18">
    <source>
        <dbReference type="RuleBase" id="RU003938"/>
    </source>
</evidence>
<evidence type="ECO:0000256" key="1">
    <source>
        <dbReference type="ARBA" id="ARBA00001698"/>
    </source>
</evidence>
<dbReference type="STRING" id="631454.N177_3535"/>
<evidence type="ECO:0000256" key="14">
    <source>
        <dbReference type="ARBA" id="ARBA00023098"/>
    </source>
</evidence>
<evidence type="ECO:0000256" key="2">
    <source>
        <dbReference type="ARBA" id="ARBA00004651"/>
    </source>
</evidence>
<evidence type="ECO:0000313" key="21">
    <source>
        <dbReference type="Proteomes" id="UP000017819"/>
    </source>
</evidence>
<evidence type="ECO:0000256" key="6">
    <source>
        <dbReference type="ARBA" id="ARBA00012487"/>
    </source>
</evidence>
<dbReference type="PROSITE" id="PS01315">
    <property type="entry name" value="CDS"/>
    <property type="match status" value="1"/>
</dbReference>
<keyword evidence="16" id="KW-0594">Phospholipid biosynthesis</keyword>
<gene>
    <name evidence="20" type="ORF">N177_3535</name>
</gene>
<keyword evidence="15 19" id="KW-0472">Membrane</keyword>
<feature type="transmembrane region" description="Helical" evidence="19">
    <location>
        <begin position="115"/>
        <end position="134"/>
    </location>
</feature>
<comment type="catalytic activity">
    <reaction evidence="1 18">
        <text>a 1,2-diacyl-sn-glycero-3-phosphate + CTP + H(+) = a CDP-1,2-diacyl-sn-glycerol + diphosphate</text>
        <dbReference type="Rhea" id="RHEA:16229"/>
        <dbReference type="ChEBI" id="CHEBI:15378"/>
        <dbReference type="ChEBI" id="CHEBI:33019"/>
        <dbReference type="ChEBI" id="CHEBI:37563"/>
        <dbReference type="ChEBI" id="CHEBI:58332"/>
        <dbReference type="ChEBI" id="CHEBI:58608"/>
        <dbReference type="EC" id="2.7.7.41"/>
    </reaction>
</comment>
<dbReference type="PANTHER" id="PTHR46382">
    <property type="entry name" value="PHOSPHATIDATE CYTIDYLYLTRANSFERASE"/>
    <property type="match status" value="1"/>
</dbReference>
<dbReference type="GO" id="GO:0016024">
    <property type="term" value="P:CDP-diacylglycerol biosynthetic process"/>
    <property type="evidence" value="ECO:0007669"/>
    <property type="project" value="UniProtKB-UniPathway"/>
</dbReference>
<keyword evidence="12 18" id="KW-0548">Nucleotidyltransferase</keyword>
<feature type="transmembrane region" description="Helical" evidence="19">
    <location>
        <begin position="141"/>
        <end position="161"/>
    </location>
</feature>
<keyword evidence="21" id="KW-1185">Reference proteome</keyword>
<dbReference type="InterPro" id="IPR000374">
    <property type="entry name" value="PC_trans"/>
</dbReference>
<dbReference type="GO" id="GO:0005886">
    <property type="term" value="C:plasma membrane"/>
    <property type="evidence" value="ECO:0007669"/>
    <property type="project" value="UniProtKB-SubCell"/>
</dbReference>
<dbReference type="EMBL" id="AWXZ01000039">
    <property type="protein sequence ID" value="ESR23467.1"/>
    <property type="molecule type" value="Genomic_DNA"/>
</dbReference>
<dbReference type="OrthoDB" id="9799199at2"/>
<dbReference type="eggNOG" id="COG0575">
    <property type="taxonomic scope" value="Bacteria"/>
</dbReference>
<evidence type="ECO:0000256" key="12">
    <source>
        <dbReference type="ARBA" id="ARBA00022695"/>
    </source>
</evidence>
<comment type="similarity">
    <text evidence="5 18">Belongs to the CDS family.</text>
</comment>
<reference evidence="20 21" key="1">
    <citation type="journal article" date="2014" name="Genome Announc.">
        <title>Draft Genome Sequence of Lutibaculum baratangense Strain AMV1T, Isolated from a Mud Volcano in Andamans, India.</title>
        <authorList>
            <person name="Singh A."/>
            <person name="Sreenivas A."/>
            <person name="Sathyanarayana Reddy G."/>
            <person name="Pinnaka A.K."/>
            <person name="Shivaji S."/>
        </authorList>
    </citation>
    <scope>NUCLEOTIDE SEQUENCE [LARGE SCALE GENOMIC DNA]</scope>
    <source>
        <strain evidence="20 21">AMV1</strain>
    </source>
</reference>
<comment type="pathway">
    <text evidence="4">Lipid metabolism.</text>
</comment>
<name>V4QUQ7_9HYPH</name>